<dbReference type="Pfam" id="PF01464">
    <property type="entry name" value="SLT"/>
    <property type="match status" value="1"/>
</dbReference>
<reference evidence="5" key="1">
    <citation type="journal article" date="2021" name="Proc. Natl. Acad. Sci. U.S.A.">
        <title>Global biogeography of chemosynthetic symbionts reveals both localized and globally distributed symbiont groups. .</title>
        <authorList>
            <person name="Osvatic J.T."/>
            <person name="Wilkins L.G.E."/>
            <person name="Leibrecht L."/>
            <person name="Leray M."/>
            <person name="Zauner S."/>
            <person name="Polzin J."/>
            <person name="Camacho Y."/>
            <person name="Gros O."/>
            <person name="van Gils J.A."/>
            <person name="Eisen J.A."/>
            <person name="Petersen J.M."/>
            <person name="Yuen B."/>
        </authorList>
    </citation>
    <scope>NUCLEOTIDE SEQUENCE</scope>
    <source>
        <strain evidence="5">MAGclacostrist055</strain>
    </source>
</reference>
<dbReference type="InterPro" id="IPR023346">
    <property type="entry name" value="Lysozyme-like_dom_sf"/>
</dbReference>
<evidence type="ECO:0000256" key="1">
    <source>
        <dbReference type="ARBA" id="ARBA00007734"/>
    </source>
</evidence>
<dbReference type="Proteomes" id="UP000886674">
    <property type="component" value="Unassembled WGS sequence"/>
</dbReference>
<dbReference type="CDD" id="cd00254">
    <property type="entry name" value="LT-like"/>
    <property type="match status" value="1"/>
</dbReference>
<dbReference type="Gene3D" id="1.10.530.10">
    <property type="match status" value="1"/>
</dbReference>
<dbReference type="InterPro" id="IPR008258">
    <property type="entry name" value="Transglycosylase_SLT_dom_1"/>
</dbReference>
<sequence length="211" mass="23936">MKPRSISAKHALRQLLLMAVCFCVPMSVSAEIYKYRGSDGSIHFTDKPMKGNYRLLWRSGKKKRNSRSNYSLARLRKNKAELTPVIDDIARQLHLHPGLLHAVVMVESAYNPKAISSKGARGLMQLMPATANRYGVNDSYDPKQNLQGGAQYLKDLLKMFEFDIKLALAAYNAGENAVFKYGNTIPPYPETQNYVKKVLHEFERNRLAMLN</sequence>
<gene>
    <name evidence="5" type="ORF">JAY77_09235</name>
</gene>
<protein>
    <submittedName>
        <fullName evidence="5">Lytic transglycosylase domain-containing protein</fullName>
    </submittedName>
</protein>
<feature type="domain" description="DUF4124" evidence="4">
    <location>
        <begin position="21"/>
        <end position="53"/>
    </location>
</feature>
<evidence type="ECO:0000313" key="5">
    <source>
        <dbReference type="EMBL" id="MCG7978314.1"/>
    </source>
</evidence>
<proteinExistence type="inferred from homology"/>
<dbReference type="SUPFAM" id="SSF53955">
    <property type="entry name" value="Lysozyme-like"/>
    <property type="match status" value="1"/>
</dbReference>
<evidence type="ECO:0000313" key="6">
    <source>
        <dbReference type="Proteomes" id="UP000886674"/>
    </source>
</evidence>
<feature type="domain" description="Transglycosylase SLT" evidence="3">
    <location>
        <begin position="88"/>
        <end position="182"/>
    </location>
</feature>
<dbReference type="GO" id="GO:0008933">
    <property type="term" value="F:peptidoglycan lytic transglycosylase activity"/>
    <property type="evidence" value="ECO:0007669"/>
    <property type="project" value="InterPro"/>
</dbReference>
<dbReference type="GO" id="GO:0000270">
    <property type="term" value="P:peptidoglycan metabolic process"/>
    <property type="evidence" value="ECO:0007669"/>
    <property type="project" value="InterPro"/>
</dbReference>
<dbReference type="InterPro" id="IPR000189">
    <property type="entry name" value="Transglyc_AS"/>
</dbReference>
<comment type="similarity">
    <text evidence="1">Belongs to the transglycosylase Slt family.</text>
</comment>
<evidence type="ECO:0000256" key="2">
    <source>
        <dbReference type="SAM" id="SignalP"/>
    </source>
</evidence>
<evidence type="ECO:0000259" key="3">
    <source>
        <dbReference type="Pfam" id="PF01464"/>
    </source>
</evidence>
<dbReference type="PROSITE" id="PS00922">
    <property type="entry name" value="TRANSGLYCOSYLASE"/>
    <property type="match status" value="1"/>
</dbReference>
<dbReference type="InterPro" id="IPR025392">
    <property type="entry name" value="DUF4124"/>
</dbReference>
<organism evidence="5 6">
    <name type="scientific">Candidatus Thiodiazotropha taylori</name>
    <dbReference type="NCBI Taxonomy" id="2792791"/>
    <lineage>
        <taxon>Bacteria</taxon>
        <taxon>Pseudomonadati</taxon>
        <taxon>Pseudomonadota</taxon>
        <taxon>Gammaproteobacteria</taxon>
        <taxon>Chromatiales</taxon>
        <taxon>Sedimenticolaceae</taxon>
        <taxon>Candidatus Thiodiazotropha</taxon>
    </lineage>
</organism>
<dbReference type="EMBL" id="JAEPCR010000042">
    <property type="protein sequence ID" value="MCG7978314.1"/>
    <property type="molecule type" value="Genomic_DNA"/>
</dbReference>
<feature type="signal peptide" evidence="2">
    <location>
        <begin position="1"/>
        <end position="30"/>
    </location>
</feature>
<accession>A0A9E4NK65</accession>
<feature type="chain" id="PRO_5039096585" evidence="2">
    <location>
        <begin position="31"/>
        <end position="211"/>
    </location>
</feature>
<dbReference type="PANTHER" id="PTHR37423">
    <property type="entry name" value="SOLUBLE LYTIC MUREIN TRANSGLYCOSYLASE-RELATED"/>
    <property type="match status" value="1"/>
</dbReference>
<comment type="caution">
    <text evidence="5">The sequence shown here is derived from an EMBL/GenBank/DDBJ whole genome shotgun (WGS) entry which is preliminary data.</text>
</comment>
<dbReference type="AlphaFoldDB" id="A0A9E4NK65"/>
<dbReference type="Pfam" id="PF13511">
    <property type="entry name" value="DUF4124"/>
    <property type="match status" value="1"/>
</dbReference>
<keyword evidence="2" id="KW-0732">Signal</keyword>
<dbReference type="GO" id="GO:0016020">
    <property type="term" value="C:membrane"/>
    <property type="evidence" value="ECO:0007669"/>
    <property type="project" value="InterPro"/>
</dbReference>
<name>A0A9E4NK65_9GAMM</name>
<evidence type="ECO:0000259" key="4">
    <source>
        <dbReference type="Pfam" id="PF13511"/>
    </source>
</evidence>
<dbReference type="PANTHER" id="PTHR37423:SF2">
    <property type="entry name" value="MEMBRANE-BOUND LYTIC MUREIN TRANSGLYCOSYLASE C"/>
    <property type="match status" value="1"/>
</dbReference>